<feature type="transmembrane region" description="Helical" evidence="1">
    <location>
        <begin position="20"/>
        <end position="41"/>
    </location>
</feature>
<protein>
    <submittedName>
        <fullName evidence="2">Uncharacterized protein</fullName>
    </submittedName>
</protein>
<proteinExistence type="predicted"/>
<comment type="caution">
    <text evidence="2">The sequence shown here is derived from an EMBL/GenBank/DDBJ whole genome shotgun (WGS) entry which is preliminary data.</text>
</comment>
<keyword evidence="1" id="KW-1133">Transmembrane helix</keyword>
<dbReference type="Proteomes" id="UP001444071">
    <property type="component" value="Unassembled WGS sequence"/>
</dbReference>
<evidence type="ECO:0000313" key="3">
    <source>
        <dbReference type="Proteomes" id="UP001444071"/>
    </source>
</evidence>
<gene>
    <name evidence="2" type="ORF">XENORESO_001715</name>
</gene>
<keyword evidence="1" id="KW-0812">Transmembrane</keyword>
<feature type="transmembrane region" description="Helical" evidence="1">
    <location>
        <begin position="53"/>
        <end position="75"/>
    </location>
</feature>
<organism evidence="2 3">
    <name type="scientific">Xenotaenia resolanae</name>
    <dbReference type="NCBI Taxonomy" id="208358"/>
    <lineage>
        <taxon>Eukaryota</taxon>
        <taxon>Metazoa</taxon>
        <taxon>Chordata</taxon>
        <taxon>Craniata</taxon>
        <taxon>Vertebrata</taxon>
        <taxon>Euteleostomi</taxon>
        <taxon>Actinopterygii</taxon>
        <taxon>Neopterygii</taxon>
        <taxon>Teleostei</taxon>
        <taxon>Neoteleostei</taxon>
        <taxon>Acanthomorphata</taxon>
        <taxon>Ovalentaria</taxon>
        <taxon>Atherinomorphae</taxon>
        <taxon>Cyprinodontiformes</taxon>
        <taxon>Goodeidae</taxon>
        <taxon>Xenotaenia</taxon>
    </lineage>
</organism>
<keyword evidence="3" id="KW-1185">Reference proteome</keyword>
<dbReference type="EMBL" id="JAHRIM010021307">
    <property type="protein sequence ID" value="MEQ2262987.1"/>
    <property type="molecule type" value="Genomic_DNA"/>
</dbReference>
<evidence type="ECO:0000313" key="2">
    <source>
        <dbReference type="EMBL" id="MEQ2262987.1"/>
    </source>
</evidence>
<reference evidence="2 3" key="1">
    <citation type="submission" date="2021-06" db="EMBL/GenBank/DDBJ databases">
        <authorList>
            <person name="Palmer J.M."/>
        </authorList>
    </citation>
    <scope>NUCLEOTIDE SEQUENCE [LARGE SCALE GENOMIC DNA]</scope>
    <source>
        <strain evidence="2 3">XR_2019</strain>
        <tissue evidence="2">Muscle</tissue>
    </source>
</reference>
<name>A0ABV0W3E2_9TELE</name>
<keyword evidence="1" id="KW-0472">Membrane</keyword>
<sequence length="106" mass="12087">MTVSWLGPSAAKHTHTIIYAPQMVWCSFPCLMPNMFSVLMSQEFNFRLCPRNIIPEAGLCLLYLPNFSLAFMFFLESNGFLPPCTHPVRGKHVRSLSDCKGMHIHQ</sequence>
<accession>A0ABV0W3E2</accession>
<evidence type="ECO:0000256" key="1">
    <source>
        <dbReference type="SAM" id="Phobius"/>
    </source>
</evidence>